<feature type="non-terminal residue" evidence="1">
    <location>
        <position position="91"/>
    </location>
</feature>
<proteinExistence type="predicted"/>
<dbReference type="EMBL" id="BTRK01000006">
    <property type="protein sequence ID" value="GMR60985.1"/>
    <property type="molecule type" value="Genomic_DNA"/>
</dbReference>
<organism evidence="1 2">
    <name type="scientific">Pristionchus mayeri</name>
    <dbReference type="NCBI Taxonomy" id="1317129"/>
    <lineage>
        <taxon>Eukaryota</taxon>
        <taxon>Metazoa</taxon>
        <taxon>Ecdysozoa</taxon>
        <taxon>Nematoda</taxon>
        <taxon>Chromadorea</taxon>
        <taxon>Rhabditida</taxon>
        <taxon>Rhabditina</taxon>
        <taxon>Diplogasteromorpha</taxon>
        <taxon>Diplogasteroidea</taxon>
        <taxon>Neodiplogasteridae</taxon>
        <taxon>Pristionchus</taxon>
    </lineage>
</organism>
<accession>A0AAN5DF86</accession>
<feature type="non-terminal residue" evidence="1">
    <location>
        <position position="1"/>
    </location>
</feature>
<sequence length="91" mass="9002">SEETLLDSSDEGETEVGVDRGLVSAELVVGCDVLGDGLSGGASARSVGLDRSLDHGGVSGVRSRLLFGLGLGCLGGLLGGSSSGGRHRSME</sequence>
<name>A0AAN5DF86_9BILA</name>
<comment type="caution">
    <text evidence="1">The sequence shown here is derived from an EMBL/GenBank/DDBJ whole genome shotgun (WGS) entry which is preliminary data.</text>
</comment>
<evidence type="ECO:0000313" key="2">
    <source>
        <dbReference type="Proteomes" id="UP001328107"/>
    </source>
</evidence>
<gene>
    <name evidence="1" type="ORF">PMAYCL1PPCAC_31180</name>
</gene>
<dbReference type="Proteomes" id="UP001328107">
    <property type="component" value="Unassembled WGS sequence"/>
</dbReference>
<evidence type="ECO:0000313" key="1">
    <source>
        <dbReference type="EMBL" id="GMR60985.1"/>
    </source>
</evidence>
<reference evidence="2" key="1">
    <citation type="submission" date="2022-10" db="EMBL/GenBank/DDBJ databases">
        <title>Genome assembly of Pristionchus species.</title>
        <authorList>
            <person name="Yoshida K."/>
            <person name="Sommer R.J."/>
        </authorList>
    </citation>
    <scope>NUCLEOTIDE SEQUENCE [LARGE SCALE GENOMIC DNA]</scope>
    <source>
        <strain evidence="2">RS5460</strain>
    </source>
</reference>
<keyword evidence="2" id="KW-1185">Reference proteome</keyword>
<protein>
    <submittedName>
        <fullName evidence="1">Uncharacterized protein</fullName>
    </submittedName>
</protein>
<dbReference type="AlphaFoldDB" id="A0AAN5DF86"/>